<dbReference type="Pfam" id="PF13676">
    <property type="entry name" value="TIR_2"/>
    <property type="match status" value="1"/>
</dbReference>
<evidence type="ECO:0000256" key="1">
    <source>
        <dbReference type="SAM" id="MobiDB-lite"/>
    </source>
</evidence>
<feature type="compositionally biased region" description="Polar residues" evidence="1">
    <location>
        <begin position="175"/>
        <end position="189"/>
    </location>
</feature>
<evidence type="ECO:0000313" key="4">
    <source>
        <dbReference type="Proteomes" id="UP001501237"/>
    </source>
</evidence>
<reference evidence="4" key="1">
    <citation type="journal article" date="2019" name="Int. J. Syst. Evol. Microbiol.">
        <title>The Global Catalogue of Microorganisms (GCM) 10K type strain sequencing project: providing services to taxonomists for standard genome sequencing and annotation.</title>
        <authorList>
            <consortium name="The Broad Institute Genomics Platform"/>
            <consortium name="The Broad Institute Genome Sequencing Center for Infectious Disease"/>
            <person name="Wu L."/>
            <person name="Ma J."/>
        </authorList>
    </citation>
    <scope>NUCLEOTIDE SEQUENCE [LARGE SCALE GENOMIC DNA]</scope>
    <source>
        <strain evidence="4">JCM 9377</strain>
    </source>
</reference>
<gene>
    <name evidence="3" type="ORF">GCM10010468_20810</name>
</gene>
<proteinExistence type="predicted"/>
<dbReference type="RefSeq" id="WP_344825390.1">
    <property type="nucleotide sequence ID" value="NZ_BAAAUV010000004.1"/>
</dbReference>
<comment type="caution">
    <text evidence="3">The sequence shown here is derived from an EMBL/GenBank/DDBJ whole genome shotgun (WGS) entry which is preliminary data.</text>
</comment>
<dbReference type="InterPro" id="IPR035897">
    <property type="entry name" value="Toll_tir_struct_dom_sf"/>
</dbReference>
<dbReference type="InterPro" id="IPR000157">
    <property type="entry name" value="TIR_dom"/>
</dbReference>
<dbReference type="Proteomes" id="UP001501237">
    <property type="component" value="Unassembled WGS sequence"/>
</dbReference>
<sequence>MAAIFINYRVGETAQIARLLYERLARIFGPGEVFFASENLLPGHRFDVPILDAVRSSEVLLAVIGPHWQDAPDASGSPRLHAEDDWVRREITEALALSIPVIPVLVDGAPSPHPDSLPPDLRPLPDLHHVRLGHRSGDPGVDVLAAAIRRTVPRLNTIPTSPPPTFTVHAPGSKGLQTGDGNTQHNTFT</sequence>
<dbReference type="EMBL" id="BAAAUV010000004">
    <property type="protein sequence ID" value="GAA3205704.1"/>
    <property type="molecule type" value="Genomic_DNA"/>
</dbReference>
<keyword evidence="4" id="KW-1185">Reference proteome</keyword>
<feature type="domain" description="TIR" evidence="2">
    <location>
        <begin position="4"/>
        <end position="129"/>
    </location>
</feature>
<dbReference type="Gene3D" id="3.40.50.10140">
    <property type="entry name" value="Toll/interleukin-1 receptor homology (TIR) domain"/>
    <property type="match status" value="1"/>
</dbReference>
<feature type="region of interest" description="Disordered" evidence="1">
    <location>
        <begin position="155"/>
        <end position="189"/>
    </location>
</feature>
<name>A0ABP6Q5I5_9ACTN</name>
<organism evidence="3 4">
    <name type="scientific">Actinocorallia longicatena</name>
    <dbReference type="NCBI Taxonomy" id="111803"/>
    <lineage>
        <taxon>Bacteria</taxon>
        <taxon>Bacillati</taxon>
        <taxon>Actinomycetota</taxon>
        <taxon>Actinomycetes</taxon>
        <taxon>Streptosporangiales</taxon>
        <taxon>Thermomonosporaceae</taxon>
        <taxon>Actinocorallia</taxon>
    </lineage>
</organism>
<protein>
    <recommendedName>
        <fullName evidence="2">TIR domain-containing protein</fullName>
    </recommendedName>
</protein>
<accession>A0ABP6Q5I5</accession>
<dbReference type="SUPFAM" id="SSF52200">
    <property type="entry name" value="Toll/Interleukin receptor TIR domain"/>
    <property type="match status" value="1"/>
</dbReference>
<evidence type="ECO:0000259" key="2">
    <source>
        <dbReference type="Pfam" id="PF13676"/>
    </source>
</evidence>
<evidence type="ECO:0000313" key="3">
    <source>
        <dbReference type="EMBL" id="GAA3205704.1"/>
    </source>
</evidence>